<dbReference type="Proteomes" id="UP000886657">
    <property type="component" value="Unassembled WGS sequence"/>
</dbReference>
<proteinExistence type="predicted"/>
<dbReference type="Gene3D" id="3.40.50.1820">
    <property type="entry name" value="alpha/beta hydrolase"/>
    <property type="match status" value="1"/>
</dbReference>
<comment type="caution">
    <text evidence="1">The sequence shown here is derived from an EMBL/GenBank/DDBJ whole genome shotgun (WGS) entry which is preliminary data.</text>
</comment>
<name>A0A9D7SIR1_9BACT</name>
<evidence type="ECO:0000313" key="1">
    <source>
        <dbReference type="EMBL" id="MBK9796978.1"/>
    </source>
</evidence>
<accession>A0A9D7SIR1</accession>
<gene>
    <name evidence="1" type="ORF">IPP58_10860</name>
</gene>
<organism evidence="1 2">
    <name type="scientific">Candidatus Geothrix skivensis</name>
    <dbReference type="NCBI Taxonomy" id="2954439"/>
    <lineage>
        <taxon>Bacteria</taxon>
        <taxon>Pseudomonadati</taxon>
        <taxon>Acidobacteriota</taxon>
        <taxon>Holophagae</taxon>
        <taxon>Holophagales</taxon>
        <taxon>Holophagaceae</taxon>
        <taxon>Geothrix</taxon>
    </lineage>
</organism>
<dbReference type="EMBL" id="JADKIO010000008">
    <property type="protein sequence ID" value="MBK9796978.1"/>
    <property type="molecule type" value="Genomic_DNA"/>
</dbReference>
<dbReference type="InterPro" id="IPR008886">
    <property type="entry name" value="UPF0227/Esterase_YqiA"/>
</dbReference>
<dbReference type="SUPFAM" id="SSF53474">
    <property type="entry name" value="alpha/beta-Hydrolases"/>
    <property type="match status" value="1"/>
</dbReference>
<protein>
    <submittedName>
        <fullName evidence="1">Alpha/beta fold hydrolase</fullName>
    </submittedName>
</protein>
<dbReference type="Pfam" id="PF05728">
    <property type="entry name" value="UPF0227"/>
    <property type="match status" value="1"/>
</dbReference>
<keyword evidence="1" id="KW-0378">Hydrolase</keyword>
<evidence type="ECO:0000313" key="2">
    <source>
        <dbReference type="Proteomes" id="UP000886657"/>
    </source>
</evidence>
<dbReference type="InterPro" id="IPR029058">
    <property type="entry name" value="AB_hydrolase_fold"/>
</dbReference>
<sequence length="209" mass="22907">MDLIYLHGFSSSPGGNKGTFTRHWAEARGFPFHAPDLNLPTFETLTLSAQVAAVEALLGTLPEPPVLVGSSLGGFVATAVAHRGASISSMILLAPAIHFARRRMASPAWATYRERGELEVFHHGAGKPRRLGLELLRDLPNWMDDDTWRIPVPTVILHGRFDEAVPLAESEAYRDRNPASVLRVLEDDHALLRPASLDCLRAKLEAAFS</sequence>
<reference evidence="1" key="1">
    <citation type="submission" date="2020-10" db="EMBL/GenBank/DDBJ databases">
        <title>Connecting structure to function with the recovery of over 1000 high-quality activated sludge metagenome-assembled genomes encoding full-length rRNA genes using long-read sequencing.</title>
        <authorList>
            <person name="Singleton C.M."/>
            <person name="Petriglieri F."/>
            <person name="Kristensen J.M."/>
            <person name="Kirkegaard R.H."/>
            <person name="Michaelsen T.Y."/>
            <person name="Andersen M.H."/>
            <person name="Karst S.M."/>
            <person name="Dueholm M.S."/>
            <person name="Nielsen P.H."/>
            <person name="Albertsen M."/>
        </authorList>
    </citation>
    <scope>NUCLEOTIDE SEQUENCE</scope>
    <source>
        <strain evidence="1">Skiv_18-Q3-R9-52_MAXAC.067</strain>
    </source>
</reference>
<dbReference type="GO" id="GO:0016787">
    <property type="term" value="F:hydrolase activity"/>
    <property type="evidence" value="ECO:0007669"/>
    <property type="project" value="UniProtKB-KW"/>
</dbReference>
<dbReference type="AlphaFoldDB" id="A0A9D7SIR1"/>